<evidence type="ECO:0000256" key="3">
    <source>
        <dbReference type="SAM" id="SignalP"/>
    </source>
</evidence>
<evidence type="ECO:0000256" key="2">
    <source>
        <dbReference type="SAM" id="Phobius"/>
    </source>
</evidence>
<evidence type="ECO:0000313" key="4">
    <source>
        <dbReference type="EMBL" id="KYK60386.1"/>
    </source>
</evidence>
<keyword evidence="5" id="KW-1185">Reference proteome</keyword>
<feature type="chain" id="PRO_5007580960" description="Mid2 domain-containing protein" evidence="3">
    <location>
        <begin position="17"/>
        <end position="301"/>
    </location>
</feature>
<organism evidence="4 5">
    <name type="scientific">Drechmeria coniospora</name>
    <name type="common">Nematophagous fungus</name>
    <name type="synonym">Meria coniospora</name>
    <dbReference type="NCBI Taxonomy" id="98403"/>
    <lineage>
        <taxon>Eukaryota</taxon>
        <taxon>Fungi</taxon>
        <taxon>Dikarya</taxon>
        <taxon>Ascomycota</taxon>
        <taxon>Pezizomycotina</taxon>
        <taxon>Sordariomycetes</taxon>
        <taxon>Hypocreomycetidae</taxon>
        <taxon>Hypocreales</taxon>
        <taxon>Ophiocordycipitaceae</taxon>
        <taxon>Drechmeria</taxon>
    </lineage>
</organism>
<feature type="compositionally biased region" description="Low complexity" evidence="1">
    <location>
        <begin position="204"/>
        <end position="227"/>
    </location>
</feature>
<keyword evidence="2" id="KW-0472">Membrane</keyword>
<dbReference type="EMBL" id="LAYC01000001">
    <property type="protein sequence ID" value="KYK60386.1"/>
    <property type="molecule type" value="Genomic_DNA"/>
</dbReference>
<feature type="transmembrane region" description="Helical" evidence="2">
    <location>
        <begin position="231"/>
        <end position="255"/>
    </location>
</feature>
<dbReference type="STRING" id="98403.A0A151GTD8"/>
<feature type="region of interest" description="Disordered" evidence="1">
    <location>
        <begin position="173"/>
        <end position="229"/>
    </location>
</feature>
<keyword evidence="3" id="KW-0732">Signal</keyword>
<dbReference type="Proteomes" id="UP000076580">
    <property type="component" value="Chromosome 01"/>
</dbReference>
<feature type="region of interest" description="Disordered" evidence="1">
    <location>
        <begin position="264"/>
        <end position="301"/>
    </location>
</feature>
<proteinExistence type="predicted"/>
<name>A0A151GTD8_DRECN</name>
<reference evidence="4 5" key="1">
    <citation type="journal article" date="2016" name="Sci. Rep.">
        <title>Insights into Adaptations to a Near-Obligate Nematode Endoparasitic Lifestyle from the Finished Genome of Drechmeria coniospora.</title>
        <authorList>
            <person name="Zhang L."/>
            <person name="Zhou Z."/>
            <person name="Guo Q."/>
            <person name="Fokkens L."/>
            <person name="Miskei M."/>
            <person name="Pocsi I."/>
            <person name="Zhang W."/>
            <person name="Chen M."/>
            <person name="Wang L."/>
            <person name="Sun Y."/>
            <person name="Donzelli B.G."/>
            <person name="Gibson D.M."/>
            <person name="Nelson D.R."/>
            <person name="Luo J.G."/>
            <person name="Rep M."/>
            <person name="Liu H."/>
            <person name="Yang S."/>
            <person name="Wang J."/>
            <person name="Krasnoff S.B."/>
            <person name="Xu Y."/>
            <person name="Molnar I."/>
            <person name="Lin M."/>
        </authorList>
    </citation>
    <scope>NUCLEOTIDE SEQUENCE [LARGE SCALE GENOMIC DNA]</scope>
    <source>
        <strain evidence="4 5">ARSEF 6962</strain>
    </source>
</reference>
<keyword evidence="2" id="KW-0812">Transmembrane</keyword>
<feature type="compositionally biased region" description="Basic and acidic residues" evidence="1">
    <location>
        <begin position="277"/>
        <end position="286"/>
    </location>
</feature>
<sequence length="301" mass="31784">MRTLLALLGLALSAHSICYYPNGAVSRQDTPCRNDLDQSACCGQGFACLSNGMCKTTGREQDTPPDTNYLRGSCTDRSWRSGNCPSFCLQENMDNIGAASGVQACPGDYSETRFFCINKQADGCRIAGKVLVFPCKSLSPYRPGTNVDIRGEYETDNERCQAPTVVTTIGYQANIPSSGSSTTATSTPPSTQSVPPMDPDGRMGNNNNNDNNNNKSSSSSGSSGSSSATQVGVGIGVGVGVGIPVLAGAGAALIVMNRRRRKAAAASQFVGPTEQFKNQEPREMAHSAETQVMMPRHELST</sequence>
<evidence type="ECO:0000313" key="5">
    <source>
        <dbReference type="Proteomes" id="UP000076580"/>
    </source>
</evidence>
<dbReference type="AlphaFoldDB" id="A0A151GTD8"/>
<protein>
    <recommendedName>
        <fullName evidence="6">Mid2 domain-containing protein</fullName>
    </recommendedName>
</protein>
<keyword evidence="2" id="KW-1133">Transmembrane helix</keyword>
<feature type="signal peptide" evidence="3">
    <location>
        <begin position="1"/>
        <end position="16"/>
    </location>
</feature>
<dbReference type="GeneID" id="63714166"/>
<dbReference type="RefSeq" id="XP_040659738.1">
    <property type="nucleotide sequence ID" value="XM_040798855.1"/>
</dbReference>
<accession>A0A151GTD8</accession>
<evidence type="ECO:0000256" key="1">
    <source>
        <dbReference type="SAM" id="MobiDB-lite"/>
    </source>
</evidence>
<evidence type="ECO:0008006" key="6">
    <source>
        <dbReference type="Google" id="ProtNLM"/>
    </source>
</evidence>
<comment type="caution">
    <text evidence="4">The sequence shown here is derived from an EMBL/GenBank/DDBJ whole genome shotgun (WGS) entry which is preliminary data.</text>
</comment>
<feature type="compositionally biased region" description="Low complexity" evidence="1">
    <location>
        <begin position="176"/>
        <end position="195"/>
    </location>
</feature>
<dbReference type="InParanoid" id="A0A151GTD8"/>
<gene>
    <name evidence="4" type="ORF">DCS_01523</name>
</gene>